<keyword evidence="6" id="KW-0680">Restriction system</keyword>
<dbReference type="InterPro" id="IPR003356">
    <property type="entry name" value="DNA_methylase_A-5"/>
</dbReference>
<dbReference type="Gene3D" id="3.40.50.150">
    <property type="entry name" value="Vaccinia Virus protein VP39"/>
    <property type="match status" value="1"/>
</dbReference>
<dbReference type="Gene3D" id="1.20.1260.30">
    <property type="match status" value="1"/>
</dbReference>
<evidence type="ECO:0000256" key="1">
    <source>
        <dbReference type="ARBA" id="ARBA00006594"/>
    </source>
</evidence>
<dbReference type="InterPro" id="IPR052916">
    <property type="entry name" value="Type-I_RE_MTase_Subunit"/>
</dbReference>
<dbReference type="GO" id="GO:0003677">
    <property type="term" value="F:DNA binding"/>
    <property type="evidence" value="ECO:0007669"/>
    <property type="project" value="InterPro"/>
</dbReference>
<comment type="caution">
    <text evidence="10">The sequence shown here is derived from an EMBL/GenBank/DDBJ whole genome shotgun (WGS) entry which is preliminary data.</text>
</comment>
<evidence type="ECO:0000256" key="2">
    <source>
        <dbReference type="ARBA" id="ARBA00011900"/>
    </source>
</evidence>
<feature type="domain" description="N6 adenine-specific DNA methyltransferase N-terminal" evidence="9">
    <location>
        <begin position="9"/>
        <end position="146"/>
    </location>
</feature>
<dbReference type="RefSeq" id="WP_182513533.1">
    <property type="nucleotide sequence ID" value="NZ_JACJIQ010000012.1"/>
</dbReference>
<keyword evidence="3 10" id="KW-0489">Methyltransferase</keyword>
<evidence type="ECO:0000259" key="9">
    <source>
        <dbReference type="Pfam" id="PF12161"/>
    </source>
</evidence>
<dbReference type="PANTHER" id="PTHR42998:SF1">
    <property type="entry name" value="TYPE I RESTRICTION ENZYME HINDI METHYLASE SUBUNIT"/>
    <property type="match status" value="1"/>
</dbReference>
<dbReference type="Pfam" id="PF12161">
    <property type="entry name" value="HsdM_N"/>
    <property type="match status" value="1"/>
</dbReference>
<dbReference type="PRINTS" id="PR00507">
    <property type="entry name" value="N12N6MTFRASE"/>
</dbReference>
<dbReference type="GO" id="GO:0009007">
    <property type="term" value="F:site-specific DNA-methyltransferase (adenine-specific) activity"/>
    <property type="evidence" value="ECO:0007669"/>
    <property type="project" value="UniProtKB-EC"/>
</dbReference>
<evidence type="ECO:0000256" key="7">
    <source>
        <dbReference type="ARBA" id="ARBA00047942"/>
    </source>
</evidence>
<dbReference type="PANTHER" id="PTHR42998">
    <property type="entry name" value="TYPE I RESTRICTION ENZYME HINDVIIP M PROTEIN-RELATED"/>
    <property type="match status" value="1"/>
</dbReference>
<dbReference type="EC" id="2.1.1.72" evidence="2"/>
<evidence type="ECO:0000259" key="8">
    <source>
        <dbReference type="Pfam" id="PF02384"/>
    </source>
</evidence>
<dbReference type="GO" id="GO:0032259">
    <property type="term" value="P:methylation"/>
    <property type="evidence" value="ECO:0007669"/>
    <property type="project" value="UniProtKB-KW"/>
</dbReference>
<protein>
    <recommendedName>
        <fullName evidence="2">site-specific DNA-methyltransferase (adenine-specific)</fullName>
        <ecNumber evidence="2">2.1.1.72</ecNumber>
    </recommendedName>
</protein>
<proteinExistence type="inferred from homology"/>
<keyword evidence="5" id="KW-0949">S-adenosyl-L-methionine</keyword>
<dbReference type="Pfam" id="PF02384">
    <property type="entry name" value="N6_Mtase"/>
    <property type="match status" value="1"/>
</dbReference>
<name>A0A839GH96_9BACT</name>
<dbReference type="AlphaFoldDB" id="A0A839GH96"/>
<evidence type="ECO:0000256" key="5">
    <source>
        <dbReference type="ARBA" id="ARBA00022691"/>
    </source>
</evidence>
<dbReference type="InterPro" id="IPR029063">
    <property type="entry name" value="SAM-dependent_MTases_sf"/>
</dbReference>
<comment type="catalytic activity">
    <reaction evidence="7">
        <text>a 2'-deoxyadenosine in DNA + S-adenosyl-L-methionine = an N(6)-methyl-2'-deoxyadenosine in DNA + S-adenosyl-L-homocysteine + H(+)</text>
        <dbReference type="Rhea" id="RHEA:15197"/>
        <dbReference type="Rhea" id="RHEA-COMP:12418"/>
        <dbReference type="Rhea" id="RHEA-COMP:12419"/>
        <dbReference type="ChEBI" id="CHEBI:15378"/>
        <dbReference type="ChEBI" id="CHEBI:57856"/>
        <dbReference type="ChEBI" id="CHEBI:59789"/>
        <dbReference type="ChEBI" id="CHEBI:90615"/>
        <dbReference type="ChEBI" id="CHEBI:90616"/>
        <dbReference type="EC" id="2.1.1.72"/>
    </reaction>
</comment>
<feature type="domain" description="DNA methylase adenine-specific" evidence="8">
    <location>
        <begin position="165"/>
        <end position="455"/>
    </location>
</feature>
<evidence type="ECO:0000313" key="10">
    <source>
        <dbReference type="EMBL" id="MBA9078262.1"/>
    </source>
</evidence>
<keyword evidence="4 10" id="KW-0808">Transferase</keyword>
<reference evidence="10 11" key="1">
    <citation type="submission" date="2020-08" db="EMBL/GenBank/DDBJ databases">
        <title>Genomic Encyclopedia of Type Strains, Phase IV (KMG-IV): sequencing the most valuable type-strain genomes for metagenomic binning, comparative biology and taxonomic classification.</title>
        <authorList>
            <person name="Goeker M."/>
        </authorList>
    </citation>
    <scope>NUCLEOTIDE SEQUENCE [LARGE SCALE GENOMIC DNA]</scope>
    <source>
        <strain evidence="10 11">DSM 29854</strain>
    </source>
</reference>
<dbReference type="GO" id="GO:0008170">
    <property type="term" value="F:N-methyltransferase activity"/>
    <property type="evidence" value="ECO:0007669"/>
    <property type="project" value="InterPro"/>
</dbReference>
<keyword evidence="11" id="KW-1185">Reference proteome</keyword>
<gene>
    <name evidence="10" type="ORF">FHS90_002988</name>
</gene>
<dbReference type="InterPro" id="IPR022749">
    <property type="entry name" value="D12N6_MeTrfase_N"/>
</dbReference>
<dbReference type="GO" id="GO:0009307">
    <property type="term" value="P:DNA restriction-modification system"/>
    <property type="evidence" value="ECO:0007669"/>
    <property type="project" value="UniProtKB-KW"/>
</dbReference>
<evidence type="ECO:0000256" key="6">
    <source>
        <dbReference type="ARBA" id="ARBA00022747"/>
    </source>
</evidence>
<organism evidence="10 11">
    <name type="scientific">Rufibacter quisquiliarum</name>
    <dbReference type="NCBI Taxonomy" id="1549639"/>
    <lineage>
        <taxon>Bacteria</taxon>
        <taxon>Pseudomonadati</taxon>
        <taxon>Bacteroidota</taxon>
        <taxon>Cytophagia</taxon>
        <taxon>Cytophagales</taxon>
        <taxon>Hymenobacteraceae</taxon>
        <taxon>Rufibacter</taxon>
    </lineage>
</organism>
<dbReference type="EMBL" id="JACJIQ010000012">
    <property type="protein sequence ID" value="MBA9078262.1"/>
    <property type="molecule type" value="Genomic_DNA"/>
</dbReference>
<comment type="similarity">
    <text evidence="1">Belongs to the N(4)/N(6)-methyltransferase family.</text>
</comment>
<evidence type="ECO:0000256" key="4">
    <source>
        <dbReference type="ARBA" id="ARBA00022679"/>
    </source>
</evidence>
<dbReference type="Proteomes" id="UP000563094">
    <property type="component" value="Unassembled WGS sequence"/>
</dbReference>
<accession>A0A839GH96</accession>
<dbReference type="SUPFAM" id="SSF53335">
    <property type="entry name" value="S-adenosyl-L-methionine-dependent methyltransferases"/>
    <property type="match status" value="2"/>
</dbReference>
<evidence type="ECO:0000256" key="3">
    <source>
        <dbReference type="ARBA" id="ARBA00022603"/>
    </source>
</evidence>
<evidence type="ECO:0000313" key="11">
    <source>
        <dbReference type="Proteomes" id="UP000563094"/>
    </source>
</evidence>
<sequence>MQGKQLRKLEAELWRAADQLRANSKLTASEYSMPVLGLIFLRHAFNRFDKVKVELEKDLPTHPQRGKQPLTKNDFLEHNALFLPENARFDYLVNFPEGGKTVVNLEGHPEHLQIGEAIDLAMKSIEAEHDTLHGVLPKNYAAFEKSLLFELLRIFNKEVLQKAEGDLFGKIYEFFLNKFAMSGAQEGGEFFTPMSLVQTIVNVIEPDHGIVFDPACGSAGMFVQTGYFIESEGLNPTEKVTFFGQEKAELNTKLAKMNLAVHGLEGNIQEGNTFYEDKHDLVGAADFVMANPPFNVDGVDKGKDAVKKDPRLMLDGKVNLPKNDNANYLWIQYFYNYLKPTGRAGFVMASSASDAGHSEKGIREKLVKTGAVDVMMAVGNNFFYTRSLPCTLWFYDRAKEHDPVRQDQVLMLDARKIYRKVTSKVNDFSPEQMQNLICVVNLYRGNTQKFAHTVQHYLETASNLARETAQTLANLQKVFKEVQQTALTFARQQQFTTFEQALQLEEAKEVHAQQDTLIAAAQIATADSVVLEAIARQCHQLRKPQDKLIKQLIDAIATATKELQLTKNKDWKALNLKETLEQLKALQLKLSGNPTEEEPGLLHDTEYFWKQAQWLQSRFPLGEYQNVEGLCKVVSQADIEAKDWSLSPGRYVGVDSTPTEDFDIEDRLNEIHLELESLNEEAYALAKTISENYKELAV</sequence>
<dbReference type="InterPro" id="IPR038333">
    <property type="entry name" value="T1MK-like_N_sf"/>
</dbReference>